<dbReference type="OrthoDB" id="9788370at2"/>
<dbReference type="Gene3D" id="3.40.50.300">
    <property type="entry name" value="P-loop containing nucleotide triphosphate hydrolases"/>
    <property type="match status" value="1"/>
</dbReference>
<protein>
    <recommendedName>
        <fullName evidence="14">Bifunctional adenosylcobalamin biosynthesis protein</fullName>
        <ecNumber evidence="14">2.7.1.156</ecNumber>
        <ecNumber evidence="14">2.7.7.62</ecNumber>
    </recommendedName>
</protein>
<evidence type="ECO:0000313" key="17">
    <source>
        <dbReference type="EMBL" id="VDS08687.1"/>
    </source>
</evidence>
<evidence type="ECO:0000256" key="2">
    <source>
        <dbReference type="ARBA" id="ARBA00000711"/>
    </source>
</evidence>
<keyword evidence="13 14" id="KW-0342">GTP-binding</keyword>
<evidence type="ECO:0000256" key="7">
    <source>
        <dbReference type="ARBA" id="ARBA00007490"/>
    </source>
</evidence>
<comment type="pathway">
    <text evidence="5 14">Cofactor biosynthesis; adenosylcobalamin biosynthesis; adenosylcobalamin from cob(II)yrinate a,c-diamide: step 6/7.</text>
</comment>
<dbReference type="NCBIfam" id="NF004469">
    <property type="entry name" value="PRK05800.1"/>
    <property type="match status" value="1"/>
</dbReference>
<evidence type="ECO:0000256" key="9">
    <source>
        <dbReference type="ARBA" id="ARBA00022679"/>
    </source>
</evidence>
<evidence type="ECO:0000256" key="5">
    <source>
        <dbReference type="ARBA" id="ARBA00004692"/>
    </source>
</evidence>
<dbReference type="InterPro" id="IPR027417">
    <property type="entry name" value="P-loop_NTPase"/>
</dbReference>
<comment type="catalytic activity">
    <reaction evidence="1 14">
        <text>adenosylcob(III)inamide + ATP = adenosylcob(III)inamide phosphate + ADP + H(+)</text>
        <dbReference type="Rhea" id="RHEA:15769"/>
        <dbReference type="ChEBI" id="CHEBI:2480"/>
        <dbReference type="ChEBI" id="CHEBI:15378"/>
        <dbReference type="ChEBI" id="CHEBI:30616"/>
        <dbReference type="ChEBI" id="CHEBI:58502"/>
        <dbReference type="ChEBI" id="CHEBI:456216"/>
        <dbReference type="EC" id="2.7.1.156"/>
    </reaction>
</comment>
<comment type="similarity">
    <text evidence="7 14">Belongs to the CobU/CobP family.</text>
</comment>
<keyword evidence="18" id="KW-1185">Reference proteome</keyword>
<evidence type="ECO:0000256" key="8">
    <source>
        <dbReference type="ARBA" id="ARBA00022573"/>
    </source>
</evidence>
<proteinExistence type="inferred from homology"/>
<evidence type="ECO:0000256" key="1">
    <source>
        <dbReference type="ARBA" id="ARBA00000312"/>
    </source>
</evidence>
<feature type="binding site" evidence="16">
    <location>
        <begin position="34"/>
        <end position="36"/>
    </location>
    <ligand>
        <name>GTP</name>
        <dbReference type="ChEBI" id="CHEBI:37565"/>
    </ligand>
</feature>
<dbReference type="AlphaFoldDB" id="A0A3S4CIW4"/>
<dbReference type="PANTHER" id="PTHR34848">
    <property type="match status" value="1"/>
</dbReference>
<keyword evidence="12 14" id="KW-0067">ATP-binding</keyword>
<sequence length="170" mass="18131">MTKSILITGGARSGKSTLAERLALSLGPTAIYIATAEPRDAEMADRIARHQARRGGEWTTLAEPLALAQALRDSDGQAPRLVDCLTLWLSNLMLAGQDWEAAVQELADLLPRLASPVVLVTNEVGSGIVPDNALARAFRDAAGLTNQRIATACDELWLCVAGHPLKVKPQ</sequence>
<evidence type="ECO:0000256" key="10">
    <source>
        <dbReference type="ARBA" id="ARBA00022741"/>
    </source>
</evidence>
<dbReference type="CDD" id="cd00544">
    <property type="entry name" value="CobU"/>
    <property type="match status" value="1"/>
</dbReference>
<feature type="active site" description="GMP-histidine intermediate" evidence="15">
    <location>
        <position position="50"/>
    </location>
</feature>
<dbReference type="GO" id="GO:0005524">
    <property type="term" value="F:ATP binding"/>
    <property type="evidence" value="ECO:0007669"/>
    <property type="project" value="UniProtKB-UniRule"/>
</dbReference>
<evidence type="ECO:0000256" key="6">
    <source>
        <dbReference type="ARBA" id="ARBA00005159"/>
    </source>
</evidence>
<evidence type="ECO:0000256" key="4">
    <source>
        <dbReference type="ARBA" id="ARBA00003889"/>
    </source>
</evidence>
<dbReference type="Proteomes" id="UP000270743">
    <property type="component" value="Unassembled WGS sequence"/>
</dbReference>
<dbReference type="SUPFAM" id="SSF52540">
    <property type="entry name" value="P-loop containing nucleoside triphosphate hydrolases"/>
    <property type="match status" value="1"/>
</dbReference>
<keyword evidence="9 14" id="KW-0808">Transferase</keyword>
<dbReference type="GO" id="GO:0008820">
    <property type="term" value="F:cobinamide phosphate guanylyltransferase activity"/>
    <property type="evidence" value="ECO:0007669"/>
    <property type="project" value="UniProtKB-UniRule"/>
</dbReference>
<dbReference type="PIRSF" id="PIRSF006135">
    <property type="entry name" value="CobU"/>
    <property type="match status" value="1"/>
</dbReference>
<dbReference type="GO" id="GO:0005525">
    <property type="term" value="F:GTP binding"/>
    <property type="evidence" value="ECO:0007669"/>
    <property type="project" value="UniProtKB-UniRule"/>
</dbReference>
<evidence type="ECO:0000256" key="11">
    <source>
        <dbReference type="ARBA" id="ARBA00022777"/>
    </source>
</evidence>
<evidence type="ECO:0000256" key="3">
    <source>
        <dbReference type="ARBA" id="ARBA00001522"/>
    </source>
</evidence>
<comment type="pathway">
    <text evidence="6 14">Cofactor biosynthesis; adenosylcobalamin biosynthesis; adenosylcobalamin from cob(II)yrinate a,c-diamide: step 5/7.</text>
</comment>
<dbReference type="Pfam" id="PF02283">
    <property type="entry name" value="CobU"/>
    <property type="match status" value="1"/>
</dbReference>
<dbReference type="EC" id="2.7.1.156" evidence="14"/>
<evidence type="ECO:0000256" key="13">
    <source>
        <dbReference type="ARBA" id="ARBA00023134"/>
    </source>
</evidence>
<dbReference type="UniPathway" id="UPA00148">
    <property type="reaction ID" value="UER00236"/>
</dbReference>
<dbReference type="EC" id="2.7.7.62" evidence="14"/>
<keyword evidence="8 14" id="KW-0169">Cobalamin biosynthesis</keyword>
<feature type="binding site" evidence="16">
    <location>
        <begin position="9"/>
        <end position="16"/>
    </location>
    <ligand>
        <name>GTP</name>
        <dbReference type="ChEBI" id="CHEBI:37565"/>
    </ligand>
</feature>
<evidence type="ECO:0000313" key="18">
    <source>
        <dbReference type="Proteomes" id="UP000270743"/>
    </source>
</evidence>
<dbReference type="GO" id="GO:0043752">
    <property type="term" value="F:adenosylcobinamide kinase activity"/>
    <property type="evidence" value="ECO:0007669"/>
    <property type="project" value="UniProtKB-EC"/>
</dbReference>
<evidence type="ECO:0000256" key="15">
    <source>
        <dbReference type="PIRSR" id="PIRSR006135-1"/>
    </source>
</evidence>
<comment type="catalytic activity">
    <reaction evidence="2 14">
        <text>adenosylcob(III)inamide phosphate + GTP + H(+) = adenosylcob(III)inamide-GDP + diphosphate</text>
        <dbReference type="Rhea" id="RHEA:22712"/>
        <dbReference type="ChEBI" id="CHEBI:15378"/>
        <dbReference type="ChEBI" id="CHEBI:33019"/>
        <dbReference type="ChEBI" id="CHEBI:37565"/>
        <dbReference type="ChEBI" id="CHEBI:58502"/>
        <dbReference type="ChEBI" id="CHEBI:60487"/>
        <dbReference type="EC" id="2.7.7.62"/>
    </reaction>
</comment>
<dbReference type="RefSeq" id="WP_126154348.1">
    <property type="nucleotide sequence ID" value="NZ_UZWE01000029.1"/>
</dbReference>
<keyword evidence="11 14" id="KW-0418">Kinase</keyword>
<evidence type="ECO:0000256" key="14">
    <source>
        <dbReference type="PIRNR" id="PIRNR006135"/>
    </source>
</evidence>
<evidence type="ECO:0000256" key="12">
    <source>
        <dbReference type="ARBA" id="ARBA00022840"/>
    </source>
</evidence>
<dbReference type="InterPro" id="IPR003203">
    <property type="entry name" value="CobU/CobP"/>
</dbReference>
<dbReference type="EMBL" id="UZWE01000029">
    <property type="protein sequence ID" value="VDS08687.1"/>
    <property type="molecule type" value="Genomic_DNA"/>
</dbReference>
<evidence type="ECO:0000256" key="16">
    <source>
        <dbReference type="PIRSR" id="PIRSR006135-2"/>
    </source>
</evidence>
<feature type="binding site" evidence="16">
    <location>
        <position position="83"/>
    </location>
    <ligand>
        <name>GTP</name>
        <dbReference type="ChEBI" id="CHEBI:37565"/>
    </ligand>
</feature>
<dbReference type="PANTHER" id="PTHR34848:SF1">
    <property type="entry name" value="BIFUNCTIONAL ADENOSYLCOBALAMIN BIOSYNTHESIS PROTEIN COBU"/>
    <property type="match status" value="1"/>
</dbReference>
<gene>
    <name evidence="17" type="primary">cobP</name>
    <name evidence="17" type="ORF">PARHAE_01871</name>
</gene>
<keyword evidence="10 14" id="KW-0547">Nucleotide-binding</keyword>
<comment type="catalytic activity">
    <reaction evidence="3">
        <text>adenosylcob(III)inamide + GTP = adenosylcob(III)inamide phosphate + GDP + H(+)</text>
        <dbReference type="Rhea" id="RHEA:15765"/>
        <dbReference type="ChEBI" id="CHEBI:2480"/>
        <dbReference type="ChEBI" id="CHEBI:15378"/>
        <dbReference type="ChEBI" id="CHEBI:37565"/>
        <dbReference type="ChEBI" id="CHEBI:58189"/>
        <dbReference type="ChEBI" id="CHEBI:58502"/>
        <dbReference type="EC" id="2.7.1.156"/>
    </reaction>
</comment>
<comment type="function">
    <text evidence="4 14">Catalyzes ATP-dependent phosphorylation of adenosylcobinamide and addition of GMP to adenosylcobinamide phosphate.</text>
</comment>
<name>A0A3S4CIW4_9RHOB</name>
<dbReference type="GO" id="GO:0009236">
    <property type="term" value="P:cobalamin biosynthetic process"/>
    <property type="evidence" value="ECO:0007669"/>
    <property type="project" value="UniProtKB-UniRule"/>
</dbReference>
<accession>A0A3S4CIW4</accession>
<reference evidence="17 18" key="1">
    <citation type="submission" date="2018-12" db="EMBL/GenBank/DDBJ databases">
        <authorList>
            <person name="Criscuolo A."/>
        </authorList>
    </citation>
    <scope>NUCLEOTIDE SEQUENCE [LARGE SCALE GENOMIC DNA]</scope>
    <source>
        <strain evidence="17">ACIP1116241</strain>
    </source>
</reference>
<organism evidence="17 18">
    <name type="scientific">Paracoccus haematequi</name>
    <dbReference type="NCBI Taxonomy" id="2491866"/>
    <lineage>
        <taxon>Bacteria</taxon>
        <taxon>Pseudomonadati</taxon>
        <taxon>Pseudomonadota</taxon>
        <taxon>Alphaproteobacteria</taxon>
        <taxon>Rhodobacterales</taxon>
        <taxon>Paracoccaceae</taxon>
        <taxon>Paracoccus</taxon>
    </lineage>
</organism>